<dbReference type="PANTHER" id="PTHR20854:SF4">
    <property type="entry name" value="INOSITOL-1-MONOPHOSPHATASE-RELATED"/>
    <property type="match status" value="1"/>
</dbReference>
<keyword evidence="8 9" id="KW-0460">Magnesium</keyword>
<comment type="similarity">
    <text evidence="3">Belongs to the inositol monophosphatase superfamily.</text>
</comment>
<keyword evidence="6 9" id="KW-0479">Metal-binding</keyword>
<accession>A0A916X2K5</accession>
<dbReference type="GO" id="GO:0008934">
    <property type="term" value="F:inositol monophosphate 1-phosphatase activity"/>
    <property type="evidence" value="ECO:0007669"/>
    <property type="project" value="TreeGrafter"/>
</dbReference>
<dbReference type="Gene3D" id="3.40.190.80">
    <property type="match status" value="1"/>
</dbReference>
<keyword evidence="7" id="KW-0378">Hydrolase</keyword>
<reference evidence="10" key="1">
    <citation type="journal article" date="2014" name="Int. J. Syst. Evol. Microbiol.">
        <title>Complete genome sequence of Corynebacterium casei LMG S-19264T (=DSM 44701T), isolated from a smear-ripened cheese.</title>
        <authorList>
            <consortium name="US DOE Joint Genome Institute (JGI-PGF)"/>
            <person name="Walter F."/>
            <person name="Albersmeier A."/>
            <person name="Kalinowski J."/>
            <person name="Ruckert C."/>
        </authorList>
    </citation>
    <scope>NUCLEOTIDE SEQUENCE</scope>
    <source>
        <strain evidence="10">CGMCC 1.12426</strain>
    </source>
</reference>
<dbReference type="Pfam" id="PF00459">
    <property type="entry name" value="Inositol_P"/>
    <property type="match status" value="1"/>
</dbReference>
<dbReference type="GO" id="GO:0046872">
    <property type="term" value="F:metal ion binding"/>
    <property type="evidence" value="ECO:0007669"/>
    <property type="project" value="UniProtKB-KW"/>
</dbReference>
<feature type="binding site" evidence="9">
    <location>
        <position position="90"/>
    </location>
    <ligand>
        <name>Mg(2+)</name>
        <dbReference type="ChEBI" id="CHEBI:18420"/>
        <label>2</label>
    </ligand>
</feature>
<dbReference type="GO" id="GO:0007165">
    <property type="term" value="P:signal transduction"/>
    <property type="evidence" value="ECO:0007669"/>
    <property type="project" value="TreeGrafter"/>
</dbReference>
<name>A0A916X2K5_9HYPH</name>
<organism evidence="10 11">
    <name type="scientific">Roseibium aquae</name>
    <dbReference type="NCBI Taxonomy" id="1323746"/>
    <lineage>
        <taxon>Bacteria</taxon>
        <taxon>Pseudomonadati</taxon>
        <taxon>Pseudomonadota</taxon>
        <taxon>Alphaproteobacteria</taxon>
        <taxon>Hyphomicrobiales</taxon>
        <taxon>Stappiaceae</taxon>
        <taxon>Roseibium</taxon>
    </lineage>
</organism>
<dbReference type="InterPro" id="IPR000760">
    <property type="entry name" value="Inositol_monophosphatase-like"/>
</dbReference>
<dbReference type="PRINTS" id="PR00377">
    <property type="entry name" value="IMPHPHTASES"/>
</dbReference>
<evidence type="ECO:0000256" key="6">
    <source>
        <dbReference type="ARBA" id="ARBA00022723"/>
    </source>
</evidence>
<dbReference type="Gene3D" id="3.30.540.10">
    <property type="entry name" value="Fructose-1,6-Bisphosphatase, subunit A, domain 1"/>
    <property type="match status" value="1"/>
</dbReference>
<evidence type="ECO:0000313" key="11">
    <source>
        <dbReference type="Proteomes" id="UP000605148"/>
    </source>
</evidence>
<sequence length="262" mass="27438">MTDQLAARHAFACQIVREAGAAALAFFEARDTLAIESKATPQDVVSRADREVEALVRARIAAHFPDDGIIGEEDVPKPGSSGSTWVIDPIDGTMPFLSGLPHWCVAIALVEGNRTVAAATFAPVSDELFDARLGAGFRCNGAPRVVSTTLELTGAMTAIGASHRTPVETVSGTLSRLMEAGGIFYRNGSGAMMLAEVAAGRLAGYFEPHMNAWDCLGGLLMVEEAGGCIEAVAMDAMLSEGGRVLAGAPRVYVPLARLCSMN</sequence>
<evidence type="ECO:0000256" key="4">
    <source>
        <dbReference type="ARBA" id="ARBA00013106"/>
    </source>
</evidence>
<reference evidence="10" key="2">
    <citation type="submission" date="2020-09" db="EMBL/GenBank/DDBJ databases">
        <authorList>
            <person name="Sun Q."/>
            <person name="Zhou Y."/>
        </authorList>
    </citation>
    <scope>NUCLEOTIDE SEQUENCE</scope>
    <source>
        <strain evidence="10">CGMCC 1.12426</strain>
    </source>
</reference>
<dbReference type="Proteomes" id="UP000605148">
    <property type="component" value="Unassembled WGS sequence"/>
</dbReference>
<dbReference type="FunFam" id="3.30.540.10:FF:000003">
    <property type="entry name" value="Inositol-1-monophosphatase"/>
    <property type="match status" value="1"/>
</dbReference>
<dbReference type="GO" id="GO:0006020">
    <property type="term" value="P:inositol metabolic process"/>
    <property type="evidence" value="ECO:0007669"/>
    <property type="project" value="TreeGrafter"/>
</dbReference>
<dbReference type="AlphaFoldDB" id="A0A916X2K5"/>
<feature type="binding site" evidence="9">
    <location>
        <position position="91"/>
    </location>
    <ligand>
        <name>Mg(2+)</name>
        <dbReference type="ChEBI" id="CHEBI:18420"/>
        <label>1</label>
        <note>catalytic</note>
    </ligand>
</feature>
<evidence type="ECO:0000256" key="8">
    <source>
        <dbReference type="ARBA" id="ARBA00022842"/>
    </source>
</evidence>
<evidence type="ECO:0000313" key="10">
    <source>
        <dbReference type="EMBL" id="GGB62678.1"/>
    </source>
</evidence>
<evidence type="ECO:0000256" key="2">
    <source>
        <dbReference type="ARBA" id="ARBA00001946"/>
    </source>
</evidence>
<dbReference type="EC" id="3.1.3.25" evidence="4"/>
<dbReference type="SUPFAM" id="SSF56655">
    <property type="entry name" value="Carbohydrate phosphatase"/>
    <property type="match status" value="1"/>
</dbReference>
<evidence type="ECO:0000256" key="7">
    <source>
        <dbReference type="ARBA" id="ARBA00022801"/>
    </source>
</evidence>
<dbReference type="InterPro" id="IPR020583">
    <property type="entry name" value="Inositol_monoP_metal-BS"/>
</dbReference>
<comment type="cofactor">
    <cofactor evidence="2 9">
        <name>Mg(2+)</name>
        <dbReference type="ChEBI" id="CHEBI:18420"/>
    </cofactor>
</comment>
<keyword evidence="11" id="KW-1185">Reference proteome</keyword>
<comment type="caution">
    <text evidence="10">The sequence shown here is derived from an EMBL/GenBank/DDBJ whole genome shotgun (WGS) entry which is preliminary data.</text>
</comment>
<feature type="binding site" evidence="9">
    <location>
        <position position="72"/>
    </location>
    <ligand>
        <name>Mg(2+)</name>
        <dbReference type="ChEBI" id="CHEBI:18420"/>
        <label>1</label>
        <note>catalytic</note>
    </ligand>
</feature>
<evidence type="ECO:0000256" key="9">
    <source>
        <dbReference type="PIRSR" id="PIRSR600760-2"/>
    </source>
</evidence>
<evidence type="ECO:0000256" key="1">
    <source>
        <dbReference type="ARBA" id="ARBA00001033"/>
    </source>
</evidence>
<protein>
    <recommendedName>
        <fullName evidence="5">Inositol-1-monophosphatase</fullName>
        <ecNumber evidence="4">3.1.3.25</ecNumber>
    </recommendedName>
</protein>
<gene>
    <name evidence="10" type="ORF">GCM10011316_38210</name>
</gene>
<comment type="catalytic activity">
    <reaction evidence="1">
        <text>a myo-inositol phosphate + H2O = myo-inositol + phosphate</text>
        <dbReference type="Rhea" id="RHEA:24056"/>
        <dbReference type="ChEBI" id="CHEBI:15377"/>
        <dbReference type="ChEBI" id="CHEBI:17268"/>
        <dbReference type="ChEBI" id="CHEBI:43474"/>
        <dbReference type="ChEBI" id="CHEBI:84139"/>
        <dbReference type="EC" id="3.1.3.25"/>
    </reaction>
</comment>
<dbReference type="RefSeq" id="WP_206668383.1">
    <property type="nucleotide sequence ID" value="NZ_BMFA01000017.1"/>
</dbReference>
<feature type="binding site" evidence="9">
    <location>
        <position position="88"/>
    </location>
    <ligand>
        <name>Mg(2+)</name>
        <dbReference type="ChEBI" id="CHEBI:18420"/>
        <label>1</label>
        <note>catalytic</note>
    </ligand>
</feature>
<evidence type="ECO:0000256" key="5">
    <source>
        <dbReference type="ARBA" id="ARBA00019784"/>
    </source>
</evidence>
<dbReference type="EMBL" id="BMFA01000017">
    <property type="protein sequence ID" value="GGB62678.1"/>
    <property type="molecule type" value="Genomic_DNA"/>
</dbReference>
<proteinExistence type="inferred from homology"/>
<dbReference type="PROSITE" id="PS00629">
    <property type="entry name" value="IMP_1"/>
    <property type="match status" value="1"/>
</dbReference>
<feature type="binding site" evidence="9">
    <location>
        <position position="214"/>
    </location>
    <ligand>
        <name>Mg(2+)</name>
        <dbReference type="ChEBI" id="CHEBI:18420"/>
        <label>1</label>
        <note>catalytic</note>
    </ligand>
</feature>
<evidence type="ECO:0000256" key="3">
    <source>
        <dbReference type="ARBA" id="ARBA00009759"/>
    </source>
</evidence>
<dbReference type="PANTHER" id="PTHR20854">
    <property type="entry name" value="INOSITOL MONOPHOSPHATASE"/>
    <property type="match status" value="1"/>
</dbReference>